<dbReference type="PANTHER" id="PTHR30055:SF234">
    <property type="entry name" value="HTH-TYPE TRANSCRIPTIONAL REGULATOR BETI"/>
    <property type="match status" value="1"/>
</dbReference>
<evidence type="ECO:0000313" key="7">
    <source>
        <dbReference type="EMBL" id="MCQ4163360.1"/>
    </source>
</evidence>
<dbReference type="Pfam" id="PF00440">
    <property type="entry name" value="TetR_N"/>
    <property type="match status" value="1"/>
</dbReference>
<dbReference type="InterPro" id="IPR001647">
    <property type="entry name" value="HTH_TetR"/>
</dbReference>
<accession>A0ABT1QLF8</accession>
<reference evidence="7" key="1">
    <citation type="submission" date="2022-07" db="EMBL/GenBank/DDBJ databases">
        <title>Tahibacter sp., a new gammaproteobacterium isolated from the silt sample collected at pig farm.</title>
        <authorList>
            <person name="Chen H."/>
        </authorList>
    </citation>
    <scope>NUCLEOTIDE SEQUENCE</scope>
    <source>
        <strain evidence="7">P2K</strain>
    </source>
</reference>
<evidence type="ECO:0000256" key="4">
    <source>
        <dbReference type="PROSITE-ProRule" id="PRU00335"/>
    </source>
</evidence>
<keyword evidence="1" id="KW-0805">Transcription regulation</keyword>
<evidence type="ECO:0000256" key="1">
    <source>
        <dbReference type="ARBA" id="ARBA00023015"/>
    </source>
</evidence>
<dbReference type="PANTHER" id="PTHR30055">
    <property type="entry name" value="HTH-TYPE TRANSCRIPTIONAL REGULATOR RUTR"/>
    <property type="match status" value="1"/>
</dbReference>
<dbReference type="Pfam" id="PF21351">
    <property type="entry name" value="TetR_C_41"/>
    <property type="match status" value="1"/>
</dbReference>
<dbReference type="PRINTS" id="PR00455">
    <property type="entry name" value="HTHTETR"/>
</dbReference>
<dbReference type="EMBL" id="JANFQO010000001">
    <property type="protein sequence ID" value="MCQ4163360.1"/>
    <property type="molecule type" value="Genomic_DNA"/>
</dbReference>
<name>A0ABT1QLF8_9GAMM</name>
<protein>
    <submittedName>
        <fullName evidence="7">TetR/AcrR family transcriptional regulator</fullName>
    </submittedName>
</protein>
<organism evidence="7 8">
    <name type="scientific">Tahibacter harae</name>
    <dbReference type="NCBI Taxonomy" id="2963937"/>
    <lineage>
        <taxon>Bacteria</taxon>
        <taxon>Pseudomonadati</taxon>
        <taxon>Pseudomonadota</taxon>
        <taxon>Gammaproteobacteria</taxon>
        <taxon>Lysobacterales</taxon>
        <taxon>Rhodanobacteraceae</taxon>
        <taxon>Tahibacter</taxon>
    </lineage>
</organism>
<dbReference type="InterPro" id="IPR009057">
    <property type="entry name" value="Homeodomain-like_sf"/>
</dbReference>
<feature type="DNA-binding region" description="H-T-H motif" evidence="4">
    <location>
        <begin position="44"/>
        <end position="63"/>
    </location>
</feature>
<dbReference type="Proteomes" id="UP001165498">
    <property type="component" value="Unassembled WGS sequence"/>
</dbReference>
<evidence type="ECO:0000256" key="2">
    <source>
        <dbReference type="ARBA" id="ARBA00023125"/>
    </source>
</evidence>
<keyword evidence="3" id="KW-0804">Transcription</keyword>
<evidence type="ECO:0000256" key="5">
    <source>
        <dbReference type="SAM" id="MobiDB-lite"/>
    </source>
</evidence>
<proteinExistence type="predicted"/>
<dbReference type="PROSITE" id="PS01081">
    <property type="entry name" value="HTH_TETR_1"/>
    <property type="match status" value="1"/>
</dbReference>
<dbReference type="InterPro" id="IPR049484">
    <property type="entry name" value="Rv0078-like_C"/>
</dbReference>
<gene>
    <name evidence="7" type="ORF">NM961_01425</name>
</gene>
<evidence type="ECO:0000313" key="8">
    <source>
        <dbReference type="Proteomes" id="UP001165498"/>
    </source>
</evidence>
<comment type="caution">
    <text evidence="7">The sequence shown here is derived from an EMBL/GenBank/DDBJ whole genome shotgun (WGS) entry which is preliminary data.</text>
</comment>
<keyword evidence="8" id="KW-1185">Reference proteome</keyword>
<dbReference type="PROSITE" id="PS50977">
    <property type="entry name" value="HTH_TETR_2"/>
    <property type="match status" value="1"/>
</dbReference>
<dbReference type="Gene3D" id="1.10.357.10">
    <property type="entry name" value="Tetracycline Repressor, domain 2"/>
    <property type="match status" value="1"/>
</dbReference>
<keyword evidence="2 4" id="KW-0238">DNA-binding</keyword>
<sequence length="216" mass="22591">MQRRKAQPTPVTPRSNRDRTEATRAALLQAARELFVQHGYGDTSTPDICAAAGITRGALYHHFVDKLDLFRQVLQQEAQAVQAAIEAAAPAQRLPQEALLAGSEAYLDAMTVPGRTRLLLIEGPAALGVADSLAVDAANAAASLRAGLLETGLADATVAVDAIAQLLAAAFDRAALQIDAGADAAATRAAMLWLVRQVAAPAAAAQKTPSAVRRRR</sequence>
<feature type="region of interest" description="Disordered" evidence="5">
    <location>
        <begin position="1"/>
        <end position="20"/>
    </location>
</feature>
<dbReference type="InterPro" id="IPR023772">
    <property type="entry name" value="DNA-bd_HTH_TetR-type_CS"/>
</dbReference>
<dbReference type="SUPFAM" id="SSF46689">
    <property type="entry name" value="Homeodomain-like"/>
    <property type="match status" value="1"/>
</dbReference>
<evidence type="ECO:0000256" key="3">
    <source>
        <dbReference type="ARBA" id="ARBA00023163"/>
    </source>
</evidence>
<feature type="domain" description="HTH tetR-type" evidence="6">
    <location>
        <begin position="21"/>
        <end position="81"/>
    </location>
</feature>
<evidence type="ECO:0000259" key="6">
    <source>
        <dbReference type="PROSITE" id="PS50977"/>
    </source>
</evidence>
<dbReference type="RefSeq" id="WP_255910455.1">
    <property type="nucleotide sequence ID" value="NZ_JANFQO010000001.1"/>
</dbReference>
<dbReference type="InterPro" id="IPR050109">
    <property type="entry name" value="HTH-type_TetR-like_transc_reg"/>
</dbReference>